<feature type="region of interest" description="Disordered" evidence="1">
    <location>
        <begin position="1"/>
        <end position="118"/>
    </location>
</feature>
<accession>A0A7X6HYH8</accession>
<dbReference type="Proteomes" id="UP000578686">
    <property type="component" value="Unassembled WGS sequence"/>
</dbReference>
<dbReference type="EMBL" id="JAAVJD010000029">
    <property type="protein sequence ID" value="NJQ05219.1"/>
    <property type="molecule type" value="Genomic_DNA"/>
</dbReference>
<comment type="caution">
    <text evidence="3">The sequence shown here is derived from an EMBL/GenBank/DDBJ whole genome shotgun (WGS) entry which is preliminary data.</text>
</comment>
<sequence length="242" mass="24850">MTEGRGGPAAGIGRGNGRGNGAAAADDADAGGGRRREIGSDGLGGRQIGQYPAAGRAPGTGRSDGRPAGSGTRTLAAPADVDAPADGWAPTAGRRLAEPGQVRGSGRDAVGHGRDGRTPVPPLLMGGFAPAGSVRATPHDLLAFLEAQLEPETTPLENELRALRGPVLRRGFGHRHTHTVSWFHRPGERGAVLFHAGATSGQQALLAFRPATGTAMVALSTRRFRASDPFPRVVHGLIDQLP</sequence>
<feature type="compositionally biased region" description="Gly residues" evidence="1">
    <location>
        <begin position="1"/>
        <end position="20"/>
    </location>
</feature>
<evidence type="ECO:0000256" key="1">
    <source>
        <dbReference type="SAM" id="MobiDB-lite"/>
    </source>
</evidence>
<protein>
    <submittedName>
        <fullName evidence="3">Beta-lactamase family protein</fullName>
    </submittedName>
</protein>
<dbReference type="AlphaFoldDB" id="A0A7X6HYH8"/>
<organism evidence="3 4">
    <name type="scientific">Streptomyces lonarensis</name>
    <dbReference type="NCBI Taxonomy" id="700599"/>
    <lineage>
        <taxon>Bacteria</taxon>
        <taxon>Bacillati</taxon>
        <taxon>Actinomycetota</taxon>
        <taxon>Actinomycetes</taxon>
        <taxon>Kitasatosporales</taxon>
        <taxon>Streptomycetaceae</taxon>
        <taxon>Streptomyces</taxon>
    </lineage>
</organism>
<dbReference type="SUPFAM" id="SSF56601">
    <property type="entry name" value="beta-lactamase/transpeptidase-like"/>
    <property type="match status" value="1"/>
</dbReference>
<name>A0A7X6HYH8_9ACTN</name>
<keyword evidence="4" id="KW-1185">Reference proteome</keyword>
<proteinExistence type="predicted"/>
<evidence type="ECO:0000313" key="3">
    <source>
        <dbReference type="EMBL" id="NJQ05219.1"/>
    </source>
</evidence>
<reference evidence="3 4" key="1">
    <citation type="submission" date="2020-03" db="EMBL/GenBank/DDBJ databases">
        <title>Draft genome of Streptomyces sp. ventii, isolated from the Axial Seamount in the Pacific Ocean, and resequencing of the two type strains Streptomyces lonarensis strain NCL 716 and Streptomyces bohaiensis strain 11A07.</title>
        <authorList>
            <person name="Loughran R.M."/>
            <person name="Pfannmuller K.M."/>
            <person name="Wasson B.J."/>
            <person name="Deadmond M.C."/>
            <person name="Paddock B.E."/>
            <person name="Koyack M.J."/>
            <person name="Gallegos D.A."/>
            <person name="Mitchell E.A."/>
            <person name="Ushijima B."/>
            <person name="Saw J.H."/>
            <person name="Mcphail K.L."/>
            <person name="Videau P."/>
        </authorList>
    </citation>
    <scope>NUCLEOTIDE SEQUENCE [LARGE SCALE GENOMIC DNA]</scope>
    <source>
        <strain evidence="3 4">NCL716</strain>
    </source>
</reference>
<dbReference type="Pfam" id="PF00144">
    <property type="entry name" value="Beta-lactamase"/>
    <property type="match status" value="1"/>
</dbReference>
<evidence type="ECO:0000259" key="2">
    <source>
        <dbReference type="Pfam" id="PF00144"/>
    </source>
</evidence>
<feature type="domain" description="Beta-lactamase-related" evidence="2">
    <location>
        <begin position="101"/>
        <end position="227"/>
    </location>
</feature>
<dbReference type="InterPro" id="IPR012338">
    <property type="entry name" value="Beta-lactam/transpept-like"/>
</dbReference>
<evidence type="ECO:0000313" key="4">
    <source>
        <dbReference type="Proteomes" id="UP000578686"/>
    </source>
</evidence>
<feature type="compositionally biased region" description="Low complexity" evidence="1">
    <location>
        <begin position="76"/>
        <end position="90"/>
    </location>
</feature>
<dbReference type="Gene3D" id="3.40.710.10">
    <property type="entry name" value="DD-peptidase/beta-lactamase superfamily"/>
    <property type="match status" value="1"/>
</dbReference>
<feature type="compositionally biased region" description="Basic and acidic residues" evidence="1">
    <location>
        <begin position="105"/>
        <end position="117"/>
    </location>
</feature>
<dbReference type="InterPro" id="IPR001466">
    <property type="entry name" value="Beta-lactam-related"/>
</dbReference>
<gene>
    <name evidence="3" type="ORF">HCN56_06420</name>
</gene>